<dbReference type="Pfam" id="PF00015">
    <property type="entry name" value="MCPsignal"/>
    <property type="match status" value="1"/>
</dbReference>
<comment type="caution">
    <text evidence="11">The sequence shown here is derived from an EMBL/GenBank/DDBJ whole genome shotgun (WGS) entry which is preliminary data.</text>
</comment>
<evidence type="ECO:0000259" key="9">
    <source>
        <dbReference type="PROSITE" id="PS50192"/>
    </source>
</evidence>
<evidence type="ECO:0000259" key="8">
    <source>
        <dbReference type="PROSITE" id="PS50111"/>
    </source>
</evidence>
<dbReference type="Gene3D" id="6.10.340.10">
    <property type="match status" value="1"/>
</dbReference>
<dbReference type="PROSITE" id="PS50885">
    <property type="entry name" value="HAMP"/>
    <property type="match status" value="1"/>
</dbReference>
<keyword evidence="6" id="KW-0175">Coiled coil</keyword>
<comment type="similarity">
    <text evidence="4">Belongs to the methyl-accepting chemotaxis (MCP) protein family.</text>
</comment>
<feature type="domain" description="HAMP" evidence="10">
    <location>
        <begin position="355"/>
        <end position="393"/>
    </location>
</feature>
<evidence type="ECO:0000256" key="2">
    <source>
        <dbReference type="ARBA" id="ARBA00022519"/>
    </source>
</evidence>
<keyword evidence="3 5" id="KW-0807">Transducer</keyword>
<keyword evidence="7" id="KW-0812">Transmembrane</keyword>
<dbReference type="PROSITE" id="PS50192">
    <property type="entry name" value="T_SNARE"/>
    <property type="match status" value="1"/>
</dbReference>
<dbReference type="CDD" id="cd06225">
    <property type="entry name" value="HAMP"/>
    <property type="match status" value="1"/>
</dbReference>
<dbReference type="PROSITE" id="PS50111">
    <property type="entry name" value="CHEMOTAXIS_TRANSDUC_2"/>
    <property type="match status" value="1"/>
</dbReference>
<dbReference type="CDD" id="cd11386">
    <property type="entry name" value="MCP_signal"/>
    <property type="match status" value="1"/>
</dbReference>
<name>A0ABQ1I3H3_9ALTE</name>
<dbReference type="PROSITE" id="PS51257">
    <property type="entry name" value="PROKAR_LIPOPROTEIN"/>
    <property type="match status" value="1"/>
</dbReference>
<organism evidence="11 12">
    <name type="scientific">Agarivorans gilvus</name>
    <dbReference type="NCBI Taxonomy" id="680279"/>
    <lineage>
        <taxon>Bacteria</taxon>
        <taxon>Pseudomonadati</taxon>
        <taxon>Pseudomonadota</taxon>
        <taxon>Gammaproteobacteria</taxon>
        <taxon>Alteromonadales</taxon>
        <taxon>Alteromonadaceae</taxon>
        <taxon>Agarivorans</taxon>
    </lineage>
</organism>
<evidence type="ECO:0000256" key="4">
    <source>
        <dbReference type="ARBA" id="ARBA00029447"/>
    </source>
</evidence>
<reference evidence="12" key="1">
    <citation type="journal article" date="2019" name="Int. J. Syst. Evol. Microbiol.">
        <title>The Global Catalogue of Microorganisms (GCM) 10K type strain sequencing project: providing services to taxonomists for standard genome sequencing and annotation.</title>
        <authorList>
            <consortium name="The Broad Institute Genomics Platform"/>
            <consortium name="The Broad Institute Genome Sequencing Center for Infectious Disease"/>
            <person name="Wu L."/>
            <person name="Ma J."/>
        </authorList>
    </citation>
    <scope>NUCLEOTIDE SEQUENCE [LARGE SCALE GENOMIC DNA]</scope>
    <source>
        <strain evidence="12">CGMCC 1.10131</strain>
    </source>
</reference>
<keyword evidence="7" id="KW-0472">Membrane</keyword>
<protein>
    <recommendedName>
        <fullName evidence="13">Methyl-accepting chemotaxis protein</fullName>
    </recommendedName>
</protein>
<dbReference type="SMART" id="SM00304">
    <property type="entry name" value="HAMP"/>
    <property type="match status" value="2"/>
</dbReference>
<dbReference type="InterPro" id="IPR004089">
    <property type="entry name" value="MCPsignal_dom"/>
</dbReference>
<keyword evidence="7" id="KW-1133">Transmembrane helix</keyword>
<sequence length="670" mass="72710">MSATKPATEKVATHHSLRGKFLFFSLLLTLLIISCGMIGLKYINQVGESGKNAGMTFAPQVDATMEIKLQATEAHLLFKDIISGESKKNITQVWSLLEQAHWYAKALLDGGSNDEGDFIASSDPQVRQSMLEVIKDIEVFTQVAQQRYQNYANSTSAGSSEDQQFDQLYEQLQTVLVDWKELSKQQFLLKNVNLLGDARYLLANGHLFLEERLSGDDENTPESILTNFHQAEQAISKASASPAVDKSKLLTQLKAFIATSQHRLDTYLAQTQQSEQLTEQFDQAFAHFIMQADNAETTVQQSMQHAMQNINHQRNSAIINLSILIVISVIVSIMLALWLSSKMIAELNTALGFSRAIAQGDLSQTIQSQSKDEIGQLSGALQTMNSHLKTLISDVSVSSSQAQQAVTSIISVSEQTKHGVEQQQAETAQAATAITEMSATVNSVAENAQQAANAAEQADQLAENGRHTVQQAVATIENLANEVTKVTEVIDSLSERSEQVGTVVEVIGSIAEQTNLLALNAAIEAARAGEQGRGFAVVADEVRSLAQRTQQSTQQITEIISGLQQGSHQAVEVIGETAGLAQNGVAQVSLVDEALSGVKQSVSTITSMNEQIASASEQLGAVANEIDQNMDNINQVSEDNTSRVQQLADTGAKLASVMKEMQQKIARFRF</sequence>
<gene>
    <name evidence="11" type="ORF">GCM10007414_24020</name>
</gene>
<dbReference type="PANTHER" id="PTHR32089:SF120">
    <property type="entry name" value="METHYL-ACCEPTING CHEMOTAXIS PROTEIN TLPQ"/>
    <property type="match status" value="1"/>
</dbReference>
<evidence type="ECO:0000313" key="11">
    <source>
        <dbReference type="EMBL" id="GGB09826.1"/>
    </source>
</evidence>
<evidence type="ECO:0000259" key="10">
    <source>
        <dbReference type="PROSITE" id="PS50885"/>
    </source>
</evidence>
<dbReference type="Gene3D" id="1.10.287.950">
    <property type="entry name" value="Methyl-accepting chemotaxis protein"/>
    <property type="match status" value="1"/>
</dbReference>
<feature type="coiled-coil region" evidence="6">
    <location>
        <begin position="444"/>
        <end position="496"/>
    </location>
</feature>
<evidence type="ECO:0000256" key="3">
    <source>
        <dbReference type="ARBA" id="ARBA00023224"/>
    </source>
</evidence>
<dbReference type="EMBL" id="BMDY01000013">
    <property type="protein sequence ID" value="GGB09826.1"/>
    <property type="molecule type" value="Genomic_DNA"/>
</dbReference>
<keyword evidence="2" id="KW-1003">Cell membrane</keyword>
<dbReference type="SMART" id="SM00283">
    <property type="entry name" value="MA"/>
    <property type="match status" value="1"/>
</dbReference>
<feature type="domain" description="Methyl-accepting transducer" evidence="8">
    <location>
        <begin position="398"/>
        <end position="634"/>
    </location>
</feature>
<feature type="domain" description="T-SNARE coiled-coil homology" evidence="9">
    <location>
        <begin position="585"/>
        <end position="647"/>
    </location>
</feature>
<dbReference type="Proteomes" id="UP000651977">
    <property type="component" value="Unassembled WGS sequence"/>
</dbReference>
<dbReference type="Pfam" id="PF00672">
    <property type="entry name" value="HAMP"/>
    <property type="match status" value="1"/>
</dbReference>
<evidence type="ECO:0000256" key="6">
    <source>
        <dbReference type="SAM" id="Coils"/>
    </source>
</evidence>
<comment type="subcellular location">
    <subcellularLocation>
        <location evidence="1">Cell inner membrane</location>
        <topology evidence="1">Multi-pass membrane protein</topology>
    </subcellularLocation>
</comment>
<evidence type="ECO:0008006" key="13">
    <source>
        <dbReference type="Google" id="ProtNLM"/>
    </source>
</evidence>
<evidence type="ECO:0000256" key="5">
    <source>
        <dbReference type="PROSITE-ProRule" id="PRU00284"/>
    </source>
</evidence>
<dbReference type="RefSeq" id="WP_055734755.1">
    <property type="nucleotide sequence ID" value="NZ_BMDY01000013.1"/>
</dbReference>
<feature type="transmembrane region" description="Helical" evidence="7">
    <location>
        <begin position="21"/>
        <end position="43"/>
    </location>
</feature>
<dbReference type="SUPFAM" id="SSF58104">
    <property type="entry name" value="Methyl-accepting chemotaxis protein (MCP) signaling domain"/>
    <property type="match status" value="1"/>
</dbReference>
<dbReference type="InterPro" id="IPR000727">
    <property type="entry name" value="T_SNARE_dom"/>
</dbReference>
<proteinExistence type="inferred from homology"/>
<keyword evidence="2" id="KW-0997">Cell inner membrane</keyword>
<accession>A0ABQ1I3H3</accession>
<evidence type="ECO:0000313" key="12">
    <source>
        <dbReference type="Proteomes" id="UP000651977"/>
    </source>
</evidence>
<dbReference type="PANTHER" id="PTHR32089">
    <property type="entry name" value="METHYL-ACCEPTING CHEMOTAXIS PROTEIN MCPB"/>
    <property type="match status" value="1"/>
</dbReference>
<dbReference type="InterPro" id="IPR004090">
    <property type="entry name" value="Chemotax_Me-accpt_rcpt"/>
</dbReference>
<feature type="transmembrane region" description="Helical" evidence="7">
    <location>
        <begin position="317"/>
        <end position="339"/>
    </location>
</feature>
<evidence type="ECO:0000256" key="1">
    <source>
        <dbReference type="ARBA" id="ARBA00004429"/>
    </source>
</evidence>
<dbReference type="InterPro" id="IPR003660">
    <property type="entry name" value="HAMP_dom"/>
</dbReference>
<dbReference type="PRINTS" id="PR00260">
    <property type="entry name" value="CHEMTRNSDUCR"/>
</dbReference>
<keyword evidence="12" id="KW-1185">Reference proteome</keyword>
<evidence type="ECO:0000256" key="7">
    <source>
        <dbReference type="SAM" id="Phobius"/>
    </source>
</evidence>